<comment type="caution">
    <text evidence="3">The sequence shown here is derived from an EMBL/GenBank/DDBJ whole genome shotgun (WGS) entry which is preliminary data.</text>
</comment>
<dbReference type="SUPFAM" id="SSF63748">
    <property type="entry name" value="Tudor/PWWP/MBT"/>
    <property type="match status" value="1"/>
</dbReference>
<dbReference type="PROSITE" id="PS50812">
    <property type="entry name" value="PWWP"/>
    <property type="match status" value="1"/>
</dbReference>
<reference evidence="3" key="1">
    <citation type="submission" date="2022-07" db="EMBL/GenBank/DDBJ databases">
        <authorList>
            <person name="Macas J."/>
            <person name="Novak P."/>
            <person name="Neumann P."/>
        </authorList>
    </citation>
    <scope>NUCLEOTIDE SEQUENCE</scope>
</reference>
<organism evidence="3 4">
    <name type="scientific">Cuscuta epithymum</name>
    <dbReference type="NCBI Taxonomy" id="186058"/>
    <lineage>
        <taxon>Eukaryota</taxon>
        <taxon>Viridiplantae</taxon>
        <taxon>Streptophyta</taxon>
        <taxon>Embryophyta</taxon>
        <taxon>Tracheophyta</taxon>
        <taxon>Spermatophyta</taxon>
        <taxon>Magnoliopsida</taxon>
        <taxon>eudicotyledons</taxon>
        <taxon>Gunneridae</taxon>
        <taxon>Pentapetalae</taxon>
        <taxon>asterids</taxon>
        <taxon>lamiids</taxon>
        <taxon>Solanales</taxon>
        <taxon>Convolvulaceae</taxon>
        <taxon>Cuscuteae</taxon>
        <taxon>Cuscuta</taxon>
        <taxon>Cuscuta subgen. Cuscuta</taxon>
    </lineage>
</organism>
<evidence type="ECO:0000313" key="4">
    <source>
        <dbReference type="Proteomes" id="UP001152523"/>
    </source>
</evidence>
<evidence type="ECO:0000313" key="3">
    <source>
        <dbReference type="EMBL" id="CAH9122771.1"/>
    </source>
</evidence>
<evidence type="ECO:0000256" key="1">
    <source>
        <dbReference type="SAM" id="MobiDB-lite"/>
    </source>
</evidence>
<dbReference type="CDD" id="cd05162">
    <property type="entry name" value="PWWP"/>
    <property type="match status" value="1"/>
</dbReference>
<dbReference type="InterPro" id="IPR000313">
    <property type="entry name" value="PWWP_dom"/>
</dbReference>
<gene>
    <name evidence="3" type="ORF">CEPIT_LOCUS24717</name>
</gene>
<feature type="compositionally biased region" description="Polar residues" evidence="1">
    <location>
        <begin position="131"/>
        <end position="171"/>
    </location>
</feature>
<feature type="region of interest" description="Disordered" evidence="1">
    <location>
        <begin position="125"/>
        <end position="186"/>
    </location>
</feature>
<evidence type="ECO:0000259" key="2">
    <source>
        <dbReference type="PROSITE" id="PS50812"/>
    </source>
</evidence>
<protein>
    <recommendedName>
        <fullName evidence="2">PWWP domain-containing protein</fullName>
    </recommendedName>
</protein>
<feature type="compositionally biased region" description="Gly residues" evidence="1">
    <location>
        <begin position="174"/>
        <end position="183"/>
    </location>
</feature>
<dbReference type="InterPro" id="IPR044679">
    <property type="entry name" value="PWWP2-like"/>
</dbReference>
<keyword evidence="4" id="KW-1185">Reference proteome</keyword>
<sequence length="607" mass="65851">MASSVECCPKSIEASAGGLVWVRRGNGSWWPGQIIGQEELVESSTASLREGTPVKLIGREDASVDWYNLETSKQVKAFRCGEYNKCIEKAKAVAANNAKKVVKHTRREDAILRALELETASLTKNEENIGKESNGSEGCSTSDPELSEPNTVSAEEQLVQEGSQQNGTLLSDSDGGGGGGGIAEGAKRMRGLNDLGTGVVQLLKRKRSQVAHVREFLKKKSRRRRRLMKVLESTAMVTNPVVSEGGVPSPNRPDCKVMEKASPSIPELPENGGVQTSLFDVPFIAGEKKSPGLSPVVSLASQKAEIGVGEKGSQSSEVGTMSLGINNGELIESGSKSLTNLEVSDVSKGIEKGTSKWQSKRKRNSRHIRQTKVCVSGKRTGVNGKSLACSKAFYTNCKSKTVEEFQMDEFQGWGWNISQVNEPKAEVSNPHKLRPYRQSRFTVNPKYDSSDFSFLNHKAKLSPLYDVNLEVKSSYGRSQQVPYVSLTSKINGGRPITGHPLTVEVLDDGSCAQLLLMSASDCCDDLEGVNLSKRKSCSKKFKSKNSDLLSSKKMRKLSSLTGSRKQSQDKTKAKLVGPMIAWVPLKVVFSRINEALTSISSHGTSNG</sequence>
<name>A0AAV0EGB7_9ASTE</name>
<feature type="domain" description="PWWP" evidence="2">
    <location>
        <begin position="16"/>
        <end position="70"/>
    </location>
</feature>
<dbReference type="AlphaFoldDB" id="A0AAV0EGB7"/>
<dbReference type="Proteomes" id="UP001152523">
    <property type="component" value="Unassembled WGS sequence"/>
</dbReference>
<proteinExistence type="predicted"/>
<accession>A0AAV0EGB7</accession>
<dbReference type="PANTHER" id="PTHR33697:SF1">
    <property type="entry name" value="TUDOR_PWWP_MBT SUPERFAMILY PROTEIN"/>
    <property type="match status" value="1"/>
</dbReference>
<dbReference type="PANTHER" id="PTHR33697">
    <property type="entry name" value="T17B22.17 PROTEIN-RELATED"/>
    <property type="match status" value="1"/>
</dbReference>
<dbReference type="Gene3D" id="2.30.30.140">
    <property type="match status" value="1"/>
</dbReference>
<dbReference type="Pfam" id="PF00855">
    <property type="entry name" value="PWWP"/>
    <property type="match status" value="1"/>
</dbReference>
<dbReference type="EMBL" id="CAMAPF010000927">
    <property type="protein sequence ID" value="CAH9122771.1"/>
    <property type="molecule type" value="Genomic_DNA"/>
</dbReference>